<protein>
    <recommendedName>
        <fullName evidence="4">Pectinacetylesterase family protein</fullName>
    </recommendedName>
</protein>
<dbReference type="OrthoDB" id="2015280at2759"/>
<dbReference type="EMBL" id="CAJJDO010000105">
    <property type="protein sequence ID" value="CAD8194030.1"/>
    <property type="molecule type" value="Genomic_DNA"/>
</dbReference>
<feature type="signal peptide" evidence="1">
    <location>
        <begin position="1"/>
        <end position="16"/>
    </location>
</feature>
<keyword evidence="1" id="KW-0732">Signal</keyword>
<comment type="caution">
    <text evidence="2">The sequence shown here is derived from an EMBL/GenBank/DDBJ whole genome shotgun (WGS) entry which is preliminary data.</text>
</comment>
<feature type="chain" id="PRO_5035772284" description="Pectinacetylesterase family protein" evidence="1">
    <location>
        <begin position="17"/>
        <end position="409"/>
    </location>
</feature>
<gene>
    <name evidence="2" type="ORF">PPENT_87.1.T1050184</name>
</gene>
<evidence type="ECO:0000313" key="3">
    <source>
        <dbReference type="Proteomes" id="UP000689195"/>
    </source>
</evidence>
<dbReference type="PANTHER" id="PTHR21562:SF67">
    <property type="entry name" value="PECTIN ACETYLESTERASE"/>
    <property type="match status" value="1"/>
</dbReference>
<dbReference type="InterPro" id="IPR004963">
    <property type="entry name" value="PAE/NOTUM"/>
</dbReference>
<dbReference type="Proteomes" id="UP000689195">
    <property type="component" value="Unassembled WGS sequence"/>
</dbReference>
<dbReference type="GO" id="GO:0016787">
    <property type="term" value="F:hydrolase activity"/>
    <property type="evidence" value="ECO:0007669"/>
    <property type="project" value="InterPro"/>
</dbReference>
<evidence type="ECO:0000313" key="2">
    <source>
        <dbReference type="EMBL" id="CAD8194030.1"/>
    </source>
</evidence>
<sequence>MKKTIWLILIVQSIMPFHLKYISDPKALCLDGSPSSFYKAEGYGTGAKKYILHFQGELRIGGQTYDQLVESAYTRSKTDLGSSKNLNQQMLYSRWFGRIKNGNEHYYNWKMIYLNYKHQGYKSDPIEYEGQKLYFRGDQIVKSWLSELYDDLSKAEIVIVSGCSAGGIAAYFWVDYIRSKLPASVVVYGIPDSGIFIDMEAIDGTNNPRQSLDLLIELVNSEKWKCYYAQYLLEYIKTPLFIVQSLYDYYSLSQMFKVDCANNYNLTQCTQDELDFSQILYSKTYDVITKRKSSFQETGGFAPSCIEHCFLLTSGYNSADRLNFKDLHKNNINIFQYGPIQINAVPGESGNTLSNTLNKWLNSNQKYDDNIYLDRVEWPENLKCSNSKLSNYSSQFQIIILILISSIIS</sequence>
<dbReference type="Pfam" id="PF03283">
    <property type="entry name" value="PAE"/>
    <property type="match status" value="1"/>
</dbReference>
<keyword evidence="3" id="KW-1185">Reference proteome</keyword>
<reference evidence="2" key="1">
    <citation type="submission" date="2021-01" db="EMBL/GenBank/DDBJ databases">
        <authorList>
            <consortium name="Genoscope - CEA"/>
            <person name="William W."/>
        </authorList>
    </citation>
    <scope>NUCLEOTIDE SEQUENCE</scope>
</reference>
<evidence type="ECO:0000256" key="1">
    <source>
        <dbReference type="SAM" id="SignalP"/>
    </source>
</evidence>
<organism evidence="2 3">
    <name type="scientific">Paramecium pentaurelia</name>
    <dbReference type="NCBI Taxonomy" id="43138"/>
    <lineage>
        <taxon>Eukaryota</taxon>
        <taxon>Sar</taxon>
        <taxon>Alveolata</taxon>
        <taxon>Ciliophora</taxon>
        <taxon>Intramacronucleata</taxon>
        <taxon>Oligohymenophorea</taxon>
        <taxon>Peniculida</taxon>
        <taxon>Parameciidae</taxon>
        <taxon>Paramecium</taxon>
    </lineage>
</organism>
<evidence type="ECO:0008006" key="4">
    <source>
        <dbReference type="Google" id="ProtNLM"/>
    </source>
</evidence>
<proteinExistence type="predicted"/>
<dbReference type="AlphaFoldDB" id="A0A8S1WZS4"/>
<dbReference type="PANTHER" id="PTHR21562">
    <property type="entry name" value="NOTUM-RELATED"/>
    <property type="match status" value="1"/>
</dbReference>
<accession>A0A8S1WZS4</accession>
<name>A0A8S1WZS4_9CILI</name>